<dbReference type="GO" id="GO:0008270">
    <property type="term" value="F:zinc ion binding"/>
    <property type="evidence" value="ECO:0007669"/>
    <property type="project" value="UniProtKB-UniRule"/>
</dbReference>
<comment type="similarity">
    <text evidence="12">Belongs to the helicase family. PriA subfamily.</text>
</comment>
<keyword evidence="10" id="KW-0413">Isomerase</keyword>
<evidence type="ECO:0000259" key="14">
    <source>
        <dbReference type="SMART" id="SM00490"/>
    </source>
</evidence>
<evidence type="ECO:0000256" key="3">
    <source>
        <dbReference type="ARBA" id="ARBA00022723"/>
    </source>
</evidence>
<gene>
    <name evidence="12 15" type="primary">priA</name>
    <name evidence="15" type="ORF">KA717_00500</name>
</gene>
<sequence>MPLLMTAGLVAEQSSLYPRPPQQWILVLIDCPGIQGLYTYAIPSNLTIQVGDILSVPFGSHLVGGIAIAFTTDLPIDLTVEQIKTVEEIIVQGFFTVEFWQLLHRVADYYATDLLDVIRAALPPGILSKSQRRIRLNREQIPPGAELFCSASGQIVLQYLQASKSGDYSYRHLQQKFRTKVASGVRDLLKRGWVESYLEAPKYARPQQKKAVTLLATSSHLELTEKQQQVLTSLQHQGGECWLSELTKLAHCAESVIVKLAEKGYVNIEYQECLRLLAQPDINRDGQRLLTPDQKAALDYLQGLQGFHQVLLHGVTGSGKTEVYLQAIAPILSQGKSILVLVPEIGLTPQLTDRFRARFGNKIVVYHSALSEGERYDTWRQMFNHPGQIVIGTRSAVFAPLINLGLIILDEEHDTSFKQSQKSPYYHARTVAQWRAELEDCPLILGSATPSLETWIQTDPSQPSKNAQTHYLSLPERVQSRPLPPITLVDMRQELKTGNRSIFSRTLQTALKQLQPQHQRAILFISHRGHSTFVSCRSCGYVLECPHCDVSLSYHYTQEDAQQLLRCHYCNYSQAHPRHCPDCHSPYLKFFGSGTQKVTASLTAEFPELRWLRFDSDTTRQKGEHRRLLERFRQGEADILVGTQMLTKGLDIESVTLVGVIAADSLLHFADYRSAERTFQTLTQVAGRAGRGDDPGQVIIQTYSPHHPVIQAVQTHNYHRFIEQELPQRRGLNYPPYGRLVLIRLSSLEPELVEKSAIAIAAECQQKLGAIAEILGPAPATIMRVAQRYRWQIVIKFPSQSQLCPDLRYLKQYCPTGVSFSIDVDPLFIE</sequence>
<feature type="binding site" evidence="12">
    <location>
        <position position="536"/>
    </location>
    <ligand>
        <name>Zn(2+)</name>
        <dbReference type="ChEBI" id="CHEBI:29105"/>
        <label>1</label>
    </ligand>
</feature>
<feature type="binding site" evidence="12">
    <location>
        <position position="580"/>
    </location>
    <ligand>
        <name>Zn(2+)</name>
        <dbReference type="ChEBI" id="CHEBI:29105"/>
        <label>1</label>
    </ligand>
</feature>
<dbReference type="SMART" id="SM00487">
    <property type="entry name" value="DEXDc"/>
    <property type="match status" value="1"/>
</dbReference>
<name>A0A977KX52_9CYAN</name>
<comment type="subunit">
    <text evidence="12">Component of the replication restart primosome.</text>
</comment>
<keyword evidence="3 12" id="KW-0479">Metal-binding</keyword>
<dbReference type="Gene3D" id="3.40.50.300">
    <property type="entry name" value="P-loop containing nucleotide triphosphate hydrolases"/>
    <property type="match status" value="2"/>
</dbReference>
<dbReference type="GO" id="GO:0003677">
    <property type="term" value="F:DNA binding"/>
    <property type="evidence" value="ECO:0007669"/>
    <property type="project" value="UniProtKB-UniRule"/>
</dbReference>
<dbReference type="Pfam" id="PF18074">
    <property type="entry name" value="PriA_C"/>
    <property type="match status" value="1"/>
</dbReference>
<evidence type="ECO:0000256" key="2">
    <source>
        <dbReference type="ARBA" id="ARBA00022705"/>
    </source>
</evidence>
<dbReference type="GO" id="GO:0006269">
    <property type="term" value="P:DNA replication, synthesis of primer"/>
    <property type="evidence" value="ECO:0007669"/>
    <property type="project" value="UniProtKB-KW"/>
</dbReference>
<feature type="binding site" evidence="12">
    <location>
        <position position="570"/>
    </location>
    <ligand>
        <name>Zn(2+)</name>
        <dbReference type="ChEBI" id="CHEBI:29105"/>
        <label>2</label>
    </ligand>
</feature>
<evidence type="ECO:0000256" key="7">
    <source>
        <dbReference type="ARBA" id="ARBA00022833"/>
    </source>
</evidence>
<dbReference type="AlphaFoldDB" id="A0A977KX52"/>
<feature type="binding site" evidence="12">
    <location>
        <position position="539"/>
    </location>
    <ligand>
        <name>Zn(2+)</name>
        <dbReference type="ChEBI" id="CHEBI:29105"/>
        <label>1</label>
    </ligand>
</feature>
<feature type="domain" description="Helicase C-terminal" evidence="14">
    <location>
        <begin position="596"/>
        <end position="693"/>
    </location>
</feature>
<protein>
    <recommendedName>
        <fullName evidence="12">Probable replication restart protein PriA</fullName>
    </recommendedName>
    <alternativeName>
        <fullName evidence="12">Putative ATP-dependent DNA helicase PriA</fullName>
    </alternativeName>
</protein>
<dbReference type="Pfam" id="PF18319">
    <property type="entry name" value="Zn_ribbon_PriA"/>
    <property type="match status" value="1"/>
</dbReference>
<keyword evidence="5 15" id="KW-0378">Hydrolase</keyword>
<dbReference type="Gene3D" id="3.40.1440.60">
    <property type="entry name" value="PriA, 3(prime) DNA-binding domain"/>
    <property type="match status" value="1"/>
</dbReference>
<dbReference type="CDD" id="cd18804">
    <property type="entry name" value="SF2_C_priA"/>
    <property type="match status" value="1"/>
</dbReference>
<comment type="function">
    <text evidence="12">Initiates the restart of stalled replication forks, which reloads the replicative helicase on sites other than the origin of replication. Recognizes and binds to abandoned replication forks and remodels them to uncover a helicase loading site. Promotes assembly of the primosome at these replication forks.</text>
</comment>
<dbReference type="PANTHER" id="PTHR30580">
    <property type="entry name" value="PRIMOSOMAL PROTEIN N"/>
    <property type="match status" value="1"/>
</dbReference>
<dbReference type="KEGG" id="wna:KA717_00500"/>
<dbReference type="InterPro" id="IPR041236">
    <property type="entry name" value="PriA_C"/>
</dbReference>
<keyword evidence="8 12" id="KW-0067">ATP-binding</keyword>
<dbReference type="GO" id="GO:0005524">
    <property type="term" value="F:ATP binding"/>
    <property type="evidence" value="ECO:0007669"/>
    <property type="project" value="UniProtKB-UniRule"/>
</dbReference>
<dbReference type="GO" id="GO:0006310">
    <property type="term" value="P:DNA recombination"/>
    <property type="evidence" value="ECO:0007669"/>
    <property type="project" value="InterPro"/>
</dbReference>
<keyword evidence="4 12" id="KW-0547">Nucleotide-binding</keyword>
<dbReference type="GO" id="GO:0006270">
    <property type="term" value="P:DNA replication initiation"/>
    <property type="evidence" value="ECO:0007669"/>
    <property type="project" value="TreeGrafter"/>
</dbReference>
<dbReference type="Proteomes" id="UP001065613">
    <property type="component" value="Chromosome"/>
</dbReference>
<evidence type="ECO:0000256" key="9">
    <source>
        <dbReference type="ARBA" id="ARBA00023125"/>
    </source>
</evidence>
<dbReference type="GO" id="GO:1990077">
    <property type="term" value="C:primosome complex"/>
    <property type="evidence" value="ECO:0007669"/>
    <property type="project" value="UniProtKB-UniRule"/>
</dbReference>
<evidence type="ECO:0000256" key="4">
    <source>
        <dbReference type="ARBA" id="ARBA00022741"/>
    </source>
</evidence>
<feature type="binding site" evidence="12">
    <location>
        <position position="545"/>
    </location>
    <ligand>
        <name>Zn(2+)</name>
        <dbReference type="ChEBI" id="CHEBI:29105"/>
        <label>2</label>
    </ligand>
</feature>
<comment type="caution">
    <text evidence="12">As this protein does not have any detectable helicase domains, it probably does not have helicase activity.</text>
</comment>
<evidence type="ECO:0000256" key="5">
    <source>
        <dbReference type="ARBA" id="ARBA00022801"/>
    </source>
</evidence>
<evidence type="ECO:0000256" key="11">
    <source>
        <dbReference type="ARBA" id="ARBA00048988"/>
    </source>
</evidence>
<keyword evidence="9 12" id="KW-0238">DNA-binding</keyword>
<keyword evidence="2 12" id="KW-0235">DNA replication</keyword>
<dbReference type="InterPro" id="IPR027417">
    <property type="entry name" value="P-loop_NTPase"/>
</dbReference>
<proteinExistence type="inferred from homology"/>
<feature type="binding site" evidence="12">
    <location>
        <position position="548"/>
    </location>
    <ligand>
        <name>Zn(2+)</name>
        <dbReference type="ChEBI" id="CHEBI:29105"/>
        <label>2</label>
    </ligand>
</feature>
<evidence type="ECO:0000256" key="8">
    <source>
        <dbReference type="ARBA" id="ARBA00022840"/>
    </source>
</evidence>
<dbReference type="InterPro" id="IPR005259">
    <property type="entry name" value="PriA"/>
</dbReference>
<dbReference type="InterPro" id="IPR040498">
    <property type="entry name" value="PriA_CRR"/>
</dbReference>
<dbReference type="Pfam" id="PF17764">
    <property type="entry name" value="PriA_3primeBD"/>
    <property type="match status" value="1"/>
</dbReference>
<dbReference type="GO" id="GO:0006302">
    <property type="term" value="P:double-strand break repair"/>
    <property type="evidence" value="ECO:0007669"/>
    <property type="project" value="InterPro"/>
</dbReference>
<dbReference type="HAMAP" id="MF_00983">
    <property type="entry name" value="PriA"/>
    <property type="match status" value="1"/>
</dbReference>
<dbReference type="InterPro" id="IPR042115">
    <property type="entry name" value="PriA_3primeBD_sf"/>
</dbReference>
<evidence type="ECO:0000256" key="10">
    <source>
        <dbReference type="ARBA" id="ARBA00023235"/>
    </source>
</evidence>
<organism evidence="15">
    <name type="scientific">Woronichinia naegeliana WA131</name>
    <dbReference type="NCBI Taxonomy" id="2824559"/>
    <lineage>
        <taxon>Bacteria</taxon>
        <taxon>Bacillati</taxon>
        <taxon>Cyanobacteriota</taxon>
        <taxon>Cyanophyceae</taxon>
        <taxon>Synechococcales</taxon>
        <taxon>Coelosphaeriaceae</taxon>
        <taxon>Woronichinia</taxon>
    </lineage>
</organism>
<evidence type="ECO:0000313" key="15">
    <source>
        <dbReference type="EMBL" id="UXE61533.1"/>
    </source>
</evidence>
<dbReference type="SUPFAM" id="SSF52540">
    <property type="entry name" value="P-loop containing nucleoside triphosphate hydrolases"/>
    <property type="match status" value="1"/>
</dbReference>
<dbReference type="GO" id="GO:0016787">
    <property type="term" value="F:hydrolase activity"/>
    <property type="evidence" value="ECO:0007669"/>
    <property type="project" value="UniProtKB-KW"/>
</dbReference>
<keyword evidence="7 12" id="KW-0862">Zinc</keyword>
<feature type="domain" description="Helicase ATP-binding" evidence="13">
    <location>
        <begin position="286"/>
        <end position="489"/>
    </location>
</feature>
<dbReference type="Pfam" id="PF00270">
    <property type="entry name" value="DEAD"/>
    <property type="match status" value="1"/>
</dbReference>
<dbReference type="Pfam" id="PF00271">
    <property type="entry name" value="Helicase_C"/>
    <property type="match status" value="1"/>
</dbReference>
<dbReference type="CDD" id="cd17929">
    <property type="entry name" value="DEXHc_priA"/>
    <property type="match status" value="1"/>
</dbReference>
<dbReference type="FunFam" id="3.40.50.300:FF:000489">
    <property type="entry name" value="Primosome assembly protein PriA"/>
    <property type="match status" value="1"/>
</dbReference>
<dbReference type="NCBIfam" id="TIGR00595">
    <property type="entry name" value="priA"/>
    <property type="match status" value="1"/>
</dbReference>
<evidence type="ECO:0000256" key="12">
    <source>
        <dbReference type="HAMAP-Rule" id="MF_00983"/>
    </source>
</evidence>
<comment type="cofactor">
    <cofactor evidence="12">
        <name>Zn(2+)</name>
        <dbReference type="ChEBI" id="CHEBI:29105"/>
    </cofactor>
    <text evidence="12">Binds 2 zinc ions per subunit.</text>
</comment>
<evidence type="ECO:0000256" key="1">
    <source>
        <dbReference type="ARBA" id="ARBA00022515"/>
    </source>
</evidence>
<dbReference type="InterPro" id="IPR011545">
    <property type="entry name" value="DEAD/DEAH_box_helicase_dom"/>
</dbReference>
<dbReference type="EMBL" id="CP073041">
    <property type="protein sequence ID" value="UXE61533.1"/>
    <property type="molecule type" value="Genomic_DNA"/>
</dbReference>
<dbReference type="PANTHER" id="PTHR30580:SF0">
    <property type="entry name" value="PRIMOSOMAL PROTEIN N"/>
    <property type="match status" value="1"/>
</dbReference>
<dbReference type="SMART" id="SM00490">
    <property type="entry name" value="HELICc"/>
    <property type="match status" value="1"/>
</dbReference>
<feature type="binding site" evidence="12">
    <location>
        <position position="583"/>
    </location>
    <ligand>
        <name>Zn(2+)</name>
        <dbReference type="ChEBI" id="CHEBI:29105"/>
        <label>1</label>
    </ligand>
</feature>
<feature type="binding site" evidence="12">
    <location>
        <position position="567"/>
    </location>
    <ligand>
        <name>Zn(2+)</name>
        <dbReference type="ChEBI" id="CHEBI:29105"/>
        <label>2</label>
    </ligand>
</feature>
<evidence type="ECO:0000256" key="6">
    <source>
        <dbReference type="ARBA" id="ARBA00022806"/>
    </source>
</evidence>
<dbReference type="NCBIfam" id="NF004066">
    <property type="entry name" value="PRK05580.1-3"/>
    <property type="match status" value="1"/>
</dbReference>
<keyword evidence="6" id="KW-0347">Helicase</keyword>
<dbReference type="InterPro" id="IPR041222">
    <property type="entry name" value="PriA_3primeBD"/>
</dbReference>
<dbReference type="GO" id="GO:0043138">
    <property type="term" value="F:3'-5' DNA helicase activity"/>
    <property type="evidence" value="ECO:0007669"/>
    <property type="project" value="UniProtKB-EC"/>
</dbReference>
<reference evidence="15" key="1">
    <citation type="submission" date="2021-04" db="EMBL/GenBank/DDBJ databases">
        <title>Genome sequence of Woronichinia naegeliana from Washington state freshwater lake bloom.</title>
        <authorList>
            <person name="Dreher T.W."/>
        </authorList>
    </citation>
    <scope>NUCLEOTIDE SEQUENCE</scope>
    <source>
        <strain evidence="15">WA131</strain>
    </source>
</reference>
<keyword evidence="1 12" id="KW-0639">Primosome</keyword>
<dbReference type="InterPro" id="IPR001650">
    <property type="entry name" value="Helicase_C-like"/>
</dbReference>
<evidence type="ECO:0000259" key="13">
    <source>
        <dbReference type="SMART" id="SM00487"/>
    </source>
</evidence>
<accession>A0A977KX52</accession>
<dbReference type="InterPro" id="IPR014001">
    <property type="entry name" value="Helicase_ATP-bd"/>
</dbReference>
<comment type="catalytic activity">
    <reaction evidence="11">
        <text>ATP + H2O = ADP + phosphate + H(+)</text>
        <dbReference type="Rhea" id="RHEA:13065"/>
        <dbReference type="ChEBI" id="CHEBI:15377"/>
        <dbReference type="ChEBI" id="CHEBI:15378"/>
        <dbReference type="ChEBI" id="CHEBI:30616"/>
        <dbReference type="ChEBI" id="CHEBI:43474"/>
        <dbReference type="ChEBI" id="CHEBI:456216"/>
        <dbReference type="EC" id="5.6.2.4"/>
    </reaction>
</comment>